<keyword evidence="2" id="KW-1185">Reference proteome</keyword>
<sequence length="266" mass="30176">MVGSAVVQGAVSQILSDLIDRHEGKEKLKDNENLERLEMAHIKLEAALETSEKWQITDASLLRWRKKSEACCSRKKHWENLHNCVSQWNRPNPSCCKELDQHELHCSSNTGMPVISLESVIGVHLQCQVSLHGGDFCLQDSQYLIAGLLFMPHGSSEDLLAADKSSAIVVNHSEEQHCAHTDITLAQLEEITLPKAVDYFCQNTDTLVYQMLWKSKHGAAYIQVVKASTTMHSTRRMTRALGQERQCNDRIRSWRSSRMWFLTSST</sequence>
<dbReference type="PANTHER" id="PTHR33377">
    <property type="entry name" value="OS10G0134700 PROTEIN-RELATED"/>
    <property type="match status" value="1"/>
</dbReference>
<dbReference type="AlphaFoldDB" id="A0A811SK52"/>
<dbReference type="Pfam" id="PF08224">
    <property type="entry name" value="DUF1719"/>
    <property type="match status" value="1"/>
</dbReference>
<evidence type="ECO:0000313" key="2">
    <source>
        <dbReference type="Proteomes" id="UP000604825"/>
    </source>
</evidence>
<dbReference type="Proteomes" id="UP000604825">
    <property type="component" value="Unassembled WGS sequence"/>
</dbReference>
<comment type="caution">
    <text evidence="1">The sequence shown here is derived from an EMBL/GenBank/DDBJ whole genome shotgun (WGS) entry which is preliminary data.</text>
</comment>
<dbReference type="EMBL" id="CAJGYO010000283">
    <property type="protein sequence ID" value="CAD6341733.1"/>
    <property type="molecule type" value="Genomic_DNA"/>
</dbReference>
<organism evidence="1 2">
    <name type="scientific">Miscanthus lutarioriparius</name>
    <dbReference type="NCBI Taxonomy" id="422564"/>
    <lineage>
        <taxon>Eukaryota</taxon>
        <taxon>Viridiplantae</taxon>
        <taxon>Streptophyta</taxon>
        <taxon>Embryophyta</taxon>
        <taxon>Tracheophyta</taxon>
        <taxon>Spermatophyta</taxon>
        <taxon>Magnoliopsida</taxon>
        <taxon>Liliopsida</taxon>
        <taxon>Poales</taxon>
        <taxon>Poaceae</taxon>
        <taxon>PACMAD clade</taxon>
        <taxon>Panicoideae</taxon>
        <taxon>Andropogonodae</taxon>
        <taxon>Andropogoneae</taxon>
        <taxon>Saccharinae</taxon>
        <taxon>Miscanthus</taxon>
    </lineage>
</organism>
<proteinExistence type="predicted"/>
<dbReference type="PANTHER" id="PTHR33377:SF99">
    <property type="entry name" value="OSJNBB0004G23.8-LIKE PROTEIN"/>
    <property type="match status" value="1"/>
</dbReference>
<name>A0A811SK52_9POAL</name>
<dbReference type="SMART" id="SM01157">
    <property type="entry name" value="DUF1719"/>
    <property type="match status" value="1"/>
</dbReference>
<gene>
    <name evidence="1" type="ORF">NCGR_LOCUS65831</name>
</gene>
<reference evidence="1" key="1">
    <citation type="submission" date="2020-10" db="EMBL/GenBank/DDBJ databases">
        <authorList>
            <person name="Han B."/>
            <person name="Lu T."/>
            <person name="Zhao Q."/>
            <person name="Huang X."/>
            <person name="Zhao Y."/>
        </authorList>
    </citation>
    <scope>NUCLEOTIDE SEQUENCE</scope>
</reference>
<dbReference type="InterPro" id="IPR013181">
    <property type="entry name" value="DUF1719"/>
</dbReference>
<protein>
    <submittedName>
        <fullName evidence="1">Uncharacterized protein</fullName>
    </submittedName>
</protein>
<evidence type="ECO:0000313" key="1">
    <source>
        <dbReference type="EMBL" id="CAD6341733.1"/>
    </source>
</evidence>
<accession>A0A811SK52</accession>